<proteinExistence type="predicted"/>
<dbReference type="SUPFAM" id="SSF54001">
    <property type="entry name" value="Cysteine proteinases"/>
    <property type="match status" value="1"/>
</dbReference>
<feature type="domain" description="USP" evidence="4">
    <location>
        <begin position="80"/>
        <end position="363"/>
    </location>
</feature>
<dbReference type="PROSITE" id="PS50235">
    <property type="entry name" value="USP_3"/>
    <property type="match status" value="1"/>
</dbReference>
<organism evidence="5 6">
    <name type="scientific">Mola mola</name>
    <name type="common">Ocean sunfish</name>
    <name type="synonym">Tetraodon mola</name>
    <dbReference type="NCBI Taxonomy" id="94237"/>
    <lineage>
        <taxon>Eukaryota</taxon>
        <taxon>Metazoa</taxon>
        <taxon>Chordata</taxon>
        <taxon>Craniata</taxon>
        <taxon>Vertebrata</taxon>
        <taxon>Euteleostomi</taxon>
        <taxon>Actinopterygii</taxon>
        <taxon>Neopterygii</taxon>
        <taxon>Teleostei</taxon>
        <taxon>Neoteleostei</taxon>
        <taxon>Acanthomorphata</taxon>
        <taxon>Eupercaria</taxon>
        <taxon>Tetraodontiformes</taxon>
        <taxon>Molidae</taxon>
        <taxon>Mola</taxon>
    </lineage>
</organism>
<evidence type="ECO:0000313" key="5">
    <source>
        <dbReference type="Ensembl" id="ENSMMOP00000012376.1"/>
    </source>
</evidence>
<evidence type="ECO:0000256" key="2">
    <source>
        <dbReference type="ARBA" id="ARBA00012759"/>
    </source>
</evidence>
<dbReference type="PROSITE" id="PS00973">
    <property type="entry name" value="USP_2"/>
    <property type="match status" value="1"/>
</dbReference>
<evidence type="ECO:0000313" key="6">
    <source>
        <dbReference type="Proteomes" id="UP000261620"/>
    </source>
</evidence>
<keyword evidence="3" id="KW-0378">Hydrolase</keyword>
<evidence type="ECO:0000259" key="4">
    <source>
        <dbReference type="PROSITE" id="PS50235"/>
    </source>
</evidence>
<evidence type="ECO:0000256" key="3">
    <source>
        <dbReference type="ARBA" id="ARBA00022801"/>
    </source>
</evidence>
<dbReference type="EC" id="3.4.19.12" evidence="2"/>
<reference evidence="5" key="1">
    <citation type="submission" date="2025-08" db="UniProtKB">
        <authorList>
            <consortium name="Ensembl"/>
        </authorList>
    </citation>
    <scope>IDENTIFICATION</scope>
</reference>
<dbReference type="GO" id="GO:0004843">
    <property type="term" value="F:cysteine-type deubiquitinase activity"/>
    <property type="evidence" value="ECO:0007669"/>
    <property type="project" value="UniProtKB-EC"/>
</dbReference>
<dbReference type="InterPro" id="IPR038765">
    <property type="entry name" value="Papain-like_cys_pep_sf"/>
</dbReference>
<reference evidence="5" key="2">
    <citation type="submission" date="2025-09" db="UniProtKB">
        <authorList>
            <consortium name="Ensembl"/>
        </authorList>
    </citation>
    <scope>IDENTIFICATION</scope>
</reference>
<dbReference type="PANTHER" id="PTHR21646">
    <property type="entry name" value="UBIQUITIN CARBOXYL-TERMINAL HYDROLASE"/>
    <property type="match status" value="1"/>
</dbReference>
<protein>
    <recommendedName>
        <fullName evidence="2">ubiquitinyl hydrolase 1</fullName>
        <ecNumber evidence="2">3.4.19.12</ecNumber>
    </recommendedName>
</protein>
<dbReference type="GO" id="GO:0016579">
    <property type="term" value="P:protein deubiquitination"/>
    <property type="evidence" value="ECO:0007669"/>
    <property type="project" value="InterPro"/>
</dbReference>
<dbReference type="Pfam" id="PF00443">
    <property type="entry name" value="UCH"/>
    <property type="match status" value="1"/>
</dbReference>
<dbReference type="Proteomes" id="UP000261620">
    <property type="component" value="Unplaced"/>
</dbReference>
<dbReference type="CDD" id="cd02674">
    <property type="entry name" value="Peptidase_C19R"/>
    <property type="match status" value="1"/>
</dbReference>
<sequence length="377" mass="42089">MNRIIKTLDTFTHFGDTDARDVEDDDGGFRNSAPCTLSAGSGVTREDVQVVKNTSSTSSSLCVGREKLFCQYGDKVPGVLGLKNHGNTCFMNAVVQCLSNTDLLAEYLGLERYKLDLARSANGEVTEQLASLVRALWTLEYIPQLSVDFKTIVSKYGSQFRGNSQHDALEFLLWLLDRVHEDVNLASHNNNNITNASGKSNTFDPFLCISLPIPLQAVVFTALSFLFLPHSAFLHQLAPDDAWKCPHCKQLQQGMVKMSLWTLPDILILHLKRFRQVGERRNKLTTFVHFPLAGLDMLAPPHFLYDLYAVCNHHGGMHGGHYTAFCRNSVDGQWYSYDDSSAEAVPEAEVCTRGAYILFYQRRNNIPPWSASSSVTG</sequence>
<dbReference type="InterPro" id="IPR050185">
    <property type="entry name" value="Ub_carboxyl-term_hydrolase"/>
</dbReference>
<dbReference type="OMA" id="CHESSAT"/>
<evidence type="ECO:0000256" key="1">
    <source>
        <dbReference type="ARBA" id="ARBA00000707"/>
    </source>
</evidence>
<dbReference type="InterPro" id="IPR028889">
    <property type="entry name" value="USP"/>
</dbReference>
<dbReference type="STRING" id="94237.ENSMMOP00000012376"/>
<dbReference type="InterPro" id="IPR018200">
    <property type="entry name" value="USP_CS"/>
</dbReference>
<accession>A0A3Q3W7B4</accession>
<dbReference type="Gene3D" id="3.90.70.10">
    <property type="entry name" value="Cysteine proteinases"/>
    <property type="match status" value="2"/>
</dbReference>
<dbReference type="AlphaFoldDB" id="A0A3Q3W7B4"/>
<dbReference type="PROSITE" id="PS00972">
    <property type="entry name" value="USP_1"/>
    <property type="match status" value="1"/>
</dbReference>
<comment type="catalytic activity">
    <reaction evidence="1">
        <text>Thiol-dependent hydrolysis of ester, thioester, amide, peptide and isopeptide bonds formed by the C-terminal Gly of ubiquitin (a 76-residue protein attached to proteins as an intracellular targeting signal).</text>
        <dbReference type="EC" id="3.4.19.12"/>
    </reaction>
</comment>
<name>A0A3Q3W7B4_MOLML</name>
<dbReference type="PANTHER" id="PTHR21646:SF85">
    <property type="entry name" value="UBIQUITIN CARBOXYL-TERMINAL HYDROLASE 43"/>
    <property type="match status" value="1"/>
</dbReference>
<dbReference type="InterPro" id="IPR001394">
    <property type="entry name" value="Peptidase_C19_UCH"/>
</dbReference>
<keyword evidence="6" id="KW-1185">Reference proteome</keyword>
<dbReference type="Ensembl" id="ENSMMOT00000012580.1">
    <property type="protein sequence ID" value="ENSMMOP00000012376.1"/>
    <property type="gene ID" value="ENSMMOG00000009514.1"/>
</dbReference>